<dbReference type="InterPro" id="IPR002509">
    <property type="entry name" value="NODB_dom"/>
</dbReference>
<dbReference type="CDD" id="cd10917">
    <property type="entry name" value="CE4_NodB_like_6s_7s"/>
    <property type="match status" value="1"/>
</dbReference>
<dbReference type="InterPro" id="IPR050248">
    <property type="entry name" value="Polysacc_deacetylase_ArnD"/>
</dbReference>
<dbReference type="Gene3D" id="3.20.20.370">
    <property type="entry name" value="Glycoside hydrolase/deacetylase"/>
    <property type="match status" value="1"/>
</dbReference>
<reference evidence="2" key="1">
    <citation type="journal article" date="2015" name="Nature">
        <title>Complex archaea that bridge the gap between prokaryotes and eukaryotes.</title>
        <authorList>
            <person name="Spang A."/>
            <person name="Saw J.H."/>
            <person name="Jorgensen S.L."/>
            <person name="Zaremba-Niedzwiedzka K."/>
            <person name="Martijn J."/>
            <person name="Lind A.E."/>
            <person name="van Eijk R."/>
            <person name="Schleper C."/>
            <person name="Guy L."/>
            <person name="Ettema T.J."/>
        </authorList>
    </citation>
    <scope>NUCLEOTIDE SEQUENCE</scope>
</reference>
<evidence type="ECO:0000259" key="1">
    <source>
        <dbReference type="PROSITE" id="PS51677"/>
    </source>
</evidence>
<dbReference type="InterPro" id="IPR011330">
    <property type="entry name" value="Glyco_hydro/deAcase_b/a-brl"/>
</dbReference>
<protein>
    <recommendedName>
        <fullName evidence="1">NodB homology domain-containing protein</fullName>
    </recommendedName>
</protein>
<accession>A0A0F9NXZ0</accession>
<dbReference type="PANTHER" id="PTHR10587:SF137">
    <property type="entry name" value="4-DEOXY-4-FORMAMIDO-L-ARABINOSE-PHOSPHOUNDECAPRENOL DEFORMYLASE ARND-RELATED"/>
    <property type="match status" value="1"/>
</dbReference>
<sequence>MSSLFLVAIMATTPNPVITIDDGPDHRYHVRTLQLLRRHKTKAIWFVNGHFLRNKRNRVLLRQISRTGTLGNHTFTHQQPCRMSASRFRWELRRNERAVNRTLGWPARHRMKLYRPPFGQRCHVKLARRLSYRVVFWHTADLGSTAAKMIRVVLRRHRRYRGRRTILLFHHHNRKLQVALRRFFPRRLKRSPSRH</sequence>
<name>A0A0F9NXZ0_9ZZZZ</name>
<feature type="domain" description="NodB homology" evidence="1">
    <location>
        <begin position="14"/>
        <end position="195"/>
    </location>
</feature>
<dbReference type="SUPFAM" id="SSF88713">
    <property type="entry name" value="Glycoside hydrolase/deacetylase"/>
    <property type="match status" value="1"/>
</dbReference>
<dbReference type="GO" id="GO:0016810">
    <property type="term" value="F:hydrolase activity, acting on carbon-nitrogen (but not peptide) bonds"/>
    <property type="evidence" value="ECO:0007669"/>
    <property type="project" value="InterPro"/>
</dbReference>
<dbReference type="AlphaFoldDB" id="A0A0F9NXZ0"/>
<dbReference type="PANTHER" id="PTHR10587">
    <property type="entry name" value="GLYCOSYL TRANSFERASE-RELATED"/>
    <property type="match status" value="1"/>
</dbReference>
<comment type="caution">
    <text evidence="2">The sequence shown here is derived from an EMBL/GenBank/DDBJ whole genome shotgun (WGS) entry which is preliminary data.</text>
</comment>
<dbReference type="EMBL" id="LAZR01002892">
    <property type="protein sequence ID" value="KKN24310.1"/>
    <property type="molecule type" value="Genomic_DNA"/>
</dbReference>
<proteinExistence type="predicted"/>
<dbReference type="GO" id="GO:0005975">
    <property type="term" value="P:carbohydrate metabolic process"/>
    <property type="evidence" value="ECO:0007669"/>
    <property type="project" value="InterPro"/>
</dbReference>
<dbReference type="PROSITE" id="PS51677">
    <property type="entry name" value="NODB"/>
    <property type="match status" value="1"/>
</dbReference>
<gene>
    <name evidence="2" type="ORF">LCGC14_0896180</name>
</gene>
<dbReference type="Pfam" id="PF01522">
    <property type="entry name" value="Polysacc_deac_1"/>
    <property type="match status" value="1"/>
</dbReference>
<organism evidence="2">
    <name type="scientific">marine sediment metagenome</name>
    <dbReference type="NCBI Taxonomy" id="412755"/>
    <lineage>
        <taxon>unclassified sequences</taxon>
        <taxon>metagenomes</taxon>
        <taxon>ecological metagenomes</taxon>
    </lineage>
</organism>
<evidence type="ECO:0000313" key="2">
    <source>
        <dbReference type="EMBL" id="KKN24310.1"/>
    </source>
</evidence>